<dbReference type="Proteomes" id="UP000501690">
    <property type="component" value="Linkage Group LG5"/>
</dbReference>
<dbReference type="AlphaFoldDB" id="A0A4D6LYK7"/>
<name>A0A4D6LYK7_VIGUN</name>
<keyword evidence="2" id="KW-1185">Reference proteome</keyword>
<organism evidence="1 2">
    <name type="scientific">Vigna unguiculata</name>
    <name type="common">Cowpea</name>
    <dbReference type="NCBI Taxonomy" id="3917"/>
    <lineage>
        <taxon>Eukaryota</taxon>
        <taxon>Viridiplantae</taxon>
        <taxon>Streptophyta</taxon>
        <taxon>Embryophyta</taxon>
        <taxon>Tracheophyta</taxon>
        <taxon>Spermatophyta</taxon>
        <taxon>Magnoliopsida</taxon>
        <taxon>eudicotyledons</taxon>
        <taxon>Gunneridae</taxon>
        <taxon>Pentapetalae</taxon>
        <taxon>rosids</taxon>
        <taxon>fabids</taxon>
        <taxon>Fabales</taxon>
        <taxon>Fabaceae</taxon>
        <taxon>Papilionoideae</taxon>
        <taxon>50 kb inversion clade</taxon>
        <taxon>NPAAA clade</taxon>
        <taxon>indigoferoid/millettioid clade</taxon>
        <taxon>Phaseoleae</taxon>
        <taxon>Vigna</taxon>
    </lineage>
</organism>
<evidence type="ECO:0000313" key="2">
    <source>
        <dbReference type="Proteomes" id="UP000501690"/>
    </source>
</evidence>
<evidence type="ECO:0000313" key="1">
    <source>
        <dbReference type="EMBL" id="QCD93972.1"/>
    </source>
</evidence>
<accession>A0A4D6LYK7</accession>
<dbReference type="EMBL" id="CP039349">
    <property type="protein sequence ID" value="QCD93972.1"/>
    <property type="molecule type" value="Genomic_DNA"/>
</dbReference>
<gene>
    <name evidence="1" type="ORF">DEO72_LG5g2049</name>
</gene>
<proteinExistence type="predicted"/>
<sequence length="295" mass="34290">MDTNICNTMTRYQFSIILLKDEVVGYVDRAFAILYDENLQNQWSLTNVDDNTHVVIYNKNLEKPLLIEGWFYNRIVTVEPLSRSPKMHFTIGLTPLQVRASHLWSVLSAVTSSEQGRCDHRRGGLVLHGSECFVGFADLFFSHTSMEMTWYQFNKFMIQLSKETQYYFTESAEFKYLRFALKRIGDALVTTFTCDKVLDAAEASEKQTLSATSKATSRVVSNRLLFEGFSVEEVIDHTKQDFHVFLDLTRIFVKCRTLEAIHHTTKKTMKKWLCHLASLLSRQVVFEQKPIFYEK</sequence>
<reference evidence="1 2" key="1">
    <citation type="submission" date="2019-04" db="EMBL/GenBank/DDBJ databases">
        <title>An improved genome assembly and genetic linkage map for asparagus bean, Vigna unguiculata ssp. sesquipedialis.</title>
        <authorList>
            <person name="Xia Q."/>
            <person name="Zhang R."/>
            <person name="Dong Y."/>
        </authorList>
    </citation>
    <scope>NUCLEOTIDE SEQUENCE [LARGE SCALE GENOMIC DNA]</scope>
    <source>
        <tissue evidence="1">Leaf</tissue>
    </source>
</reference>
<protein>
    <submittedName>
        <fullName evidence="1">Uncharacterized protein</fullName>
    </submittedName>
</protein>